<evidence type="ECO:0000313" key="1">
    <source>
        <dbReference type="EMBL" id="OWJ77434.1"/>
    </source>
</evidence>
<dbReference type="AlphaFoldDB" id="A0A212AAT1"/>
<reference evidence="1 2" key="1">
    <citation type="submission" date="2016-12" db="EMBL/GenBank/DDBJ databases">
        <title>Comparison of Traditional DNA-DNA Hybridization with In Silico Genomic Analysis.</title>
        <authorList>
            <person name="Nicholson A.C."/>
            <person name="Humrighouse B.W."/>
            <person name="Graziano J."/>
            <person name="Lasker B."/>
            <person name="Whitney A.M."/>
            <person name="Mcquiston J.R."/>
        </authorList>
    </citation>
    <scope>NUCLEOTIDE SEQUENCE [LARGE SCALE GENOMIC DNA]</scope>
    <source>
        <strain evidence="1 2">H2240</strain>
    </source>
</reference>
<dbReference type="Proteomes" id="UP000196878">
    <property type="component" value="Unassembled WGS sequence"/>
</dbReference>
<dbReference type="EMBL" id="NIPW01000020">
    <property type="protein sequence ID" value="OWJ77434.1"/>
    <property type="molecule type" value="Genomic_DNA"/>
</dbReference>
<sequence length="67" mass="7308">MADLAAETTALKQTIWGIETELAYQASFGGKGEDDARIHALADRLRQAHADLQMLERRVAKPDTLAG</sequence>
<keyword evidence="2" id="KW-1185">Reference proteome</keyword>
<organism evidence="1 2">
    <name type="scientific">Haematobacter genomosp. 1</name>
    <dbReference type="NCBI Taxonomy" id="366618"/>
    <lineage>
        <taxon>Bacteria</taxon>
        <taxon>Pseudomonadati</taxon>
        <taxon>Pseudomonadota</taxon>
        <taxon>Alphaproteobacteria</taxon>
        <taxon>Rhodobacterales</taxon>
        <taxon>Paracoccaceae</taxon>
        <taxon>Haematobacter</taxon>
    </lineage>
</organism>
<accession>A0A212AAT1</accession>
<gene>
    <name evidence="1" type="ORF">CDV49_11425</name>
</gene>
<protein>
    <submittedName>
        <fullName evidence="1">Uncharacterized protein</fullName>
    </submittedName>
</protein>
<proteinExistence type="predicted"/>
<evidence type="ECO:0000313" key="2">
    <source>
        <dbReference type="Proteomes" id="UP000196878"/>
    </source>
</evidence>
<name>A0A212AAT1_9RHOB</name>
<comment type="caution">
    <text evidence="1">The sequence shown here is derived from an EMBL/GenBank/DDBJ whole genome shotgun (WGS) entry which is preliminary data.</text>
</comment>
<dbReference type="RefSeq" id="WP_088215576.1">
    <property type="nucleotide sequence ID" value="NZ_NIPW01000020.1"/>
</dbReference>